<dbReference type="Gene3D" id="3.50.30.30">
    <property type="match status" value="1"/>
</dbReference>
<proteinExistence type="predicted"/>
<protein>
    <submittedName>
        <fullName evidence="4">M20/M25/M40 family metallo-hydrolase</fullName>
    </submittedName>
</protein>
<dbReference type="InterPro" id="IPR003137">
    <property type="entry name" value="PA_domain"/>
</dbReference>
<keyword evidence="1" id="KW-0732">Signal</keyword>
<dbReference type="InterPro" id="IPR045175">
    <property type="entry name" value="M28_fam"/>
</dbReference>
<dbReference type="SUPFAM" id="SSF53187">
    <property type="entry name" value="Zn-dependent exopeptidases"/>
    <property type="match status" value="1"/>
</dbReference>
<evidence type="ECO:0000313" key="5">
    <source>
        <dbReference type="Proteomes" id="UP000289708"/>
    </source>
</evidence>
<dbReference type="PANTHER" id="PTHR12147">
    <property type="entry name" value="METALLOPEPTIDASE M28 FAMILY MEMBER"/>
    <property type="match status" value="1"/>
</dbReference>
<feature type="signal peptide" evidence="1">
    <location>
        <begin position="1"/>
        <end position="24"/>
    </location>
</feature>
<keyword evidence="5" id="KW-1185">Reference proteome</keyword>
<keyword evidence="4" id="KW-0378">Hydrolase</keyword>
<dbReference type="OrthoDB" id="9778250at2"/>
<dbReference type="GO" id="GO:0008235">
    <property type="term" value="F:metalloexopeptidase activity"/>
    <property type="evidence" value="ECO:0007669"/>
    <property type="project" value="InterPro"/>
</dbReference>
<dbReference type="RefSeq" id="WP_128776568.1">
    <property type="nucleotide sequence ID" value="NZ_RYFI01000004.1"/>
</dbReference>
<dbReference type="InterPro" id="IPR007484">
    <property type="entry name" value="Peptidase_M28"/>
</dbReference>
<dbReference type="Pfam" id="PF02225">
    <property type="entry name" value="PA"/>
    <property type="match status" value="1"/>
</dbReference>
<evidence type="ECO:0000259" key="3">
    <source>
        <dbReference type="Pfam" id="PF04389"/>
    </source>
</evidence>
<dbReference type="Pfam" id="PF04389">
    <property type="entry name" value="Peptidase_M28"/>
    <property type="match status" value="1"/>
</dbReference>
<dbReference type="GO" id="GO:0006508">
    <property type="term" value="P:proteolysis"/>
    <property type="evidence" value="ECO:0007669"/>
    <property type="project" value="InterPro"/>
</dbReference>
<evidence type="ECO:0000256" key="1">
    <source>
        <dbReference type="SAM" id="SignalP"/>
    </source>
</evidence>
<dbReference type="SUPFAM" id="SSF52025">
    <property type="entry name" value="PA domain"/>
    <property type="match status" value="1"/>
</dbReference>
<feature type="chain" id="PRO_5020625254" evidence="1">
    <location>
        <begin position="25"/>
        <end position="512"/>
    </location>
</feature>
<evidence type="ECO:0000313" key="4">
    <source>
        <dbReference type="EMBL" id="RXF74343.1"/>
    </source>
</evidence>
<dbReference type="PANTHER" id="PTHR12147:SF26">
    <property type="entry name" value="PEPTIDASE M28 DOMAIN-CONTAINING PROTEIN"/>
    <property type="match status" value="1"/>
</dbReference>
<feature type="domain" description="PA" evidence="2">
    <location>
        <begin position="147"/>
        <end position="230"/>
    </location>
</feature>
<dbReference type="EMBL" id="RYFI01000004">
    <property type="protein sequence ID" value="RXF74343.1"/>
    <property type="molecule type" value="Genomic_DNA"/>
</dbReference>
<evidence type="ECO:0000259" key="2">
    <source>
        <dbReference type="Pfam" id="PF02225"/>
    </source>
</evidence>
<feature type="domain" description="Peptidase M28" evidence="3">
    <location>
        <begin position="257"/>
        <end position="472"/>
    </location>
</feature>
<gene>
    <name evidence="4" type="ORF">EK403_05835</name>
</gene>
<dbReference type="AlphaFoldDB" id="A0A4Q0MLE3"/>
<dbReference type="Gene3D" id="3.40.630.10">
    <property type="entry name" value="Zn peptidases"/>
    <property type="match status" value="2"/>
</dbReference>
<reference evidence="4 5" key="1">
    <citation type="submission" date="2018-12" db="EMBL/GenBank/DDBJ databases">
        <title>bacterium Hansschlegelia zhihuaiae S113.</title>
        <authorList>
            <person name="He J."/>
        </authorList>
    </citation>
    <scope>NUCLEOTIDE SEQUENCE [LARGE SCALE GENOMIC DNA]</scope>
    <source>
        <strain evidence="4 5">S 113</strain>
    </source>
</reference>
<accession>A0A4Q0MLE3</accession>
<dbReference type="Proteomes" id="UP000289708">
    <property type="component" value="Unassembled WGS sequence"/>
</dbReference>
<dbReference type="InterPro" id="IPR046450">
    <property type="entry name" value="PA_dom_sf"/>
</dbReference>
<sequence length="512" mass="54320">MRNGLTIAALAMAIATAGAGAARAFEPVDSSTFVKGFGADQIMPHIEALDAIAKDNGGNRAVGTPGYRASKDYVKDRLRAVGYAVELQKLSAFQFTERTWAVMARLSPSPKDFELLDDFRTMEFSGSDDVSARLILARGIEIPPAATTSSTSGCKPKDFSRRVEGKIALIQRGGCDFVVKARNAEAAGAVGAIIFNEGQEGSQETLSGSLREPGVKIPVLGASYAVGEELYDQVKSGVSVRMRVKVSADIEKVDTTNVLADLEGEVKDRTVVVGAHLDSVAEGPGVNDNGSGTAAVLAIAERFAKRQIKPRNTVRFAFWGAEEVGLVGSTHYVDTLPAKELRKIALNLNFDMLASPNFAALVYDGDGSEGDAGPAGSDVIEKVFVDHFEQRGLPSRPTLFDGRSDYFAFIENGVPAGGLFSGAEEIKTKGQAKLFGGEAGEALDPCYHKACDDIGNVSREALEQFGPAAAHAVYTFAQTREDVRAAASAQMARADMAAAARNAPYRGPRLVR</sequence>
<organism evidence="4 5">
    <name type="scientific">Hansschlegelia zhihuaiae</name>
    <dbReference type="NCBI Taxonomy" id="405005"/>
    <lineage>
        <taxon>Bacteria</taxon>
        <taxon>Pseudomonadati</taxon>
        <taxon>Pseudomonadota</taxon>
        <taxon>Alphaproteobacteria</taxon>
        <taxon>Hyphomicrobiales</taxon>
        <taxon>Methylopilaceae</taxon>
        <taxon>Hansschlegelia</taxon>
    </lineage>
</organism>
<comment type="caution">
    <text evidence="4">The sequence shown here is derived from an EMBL/GenBank/DDBJ whole genome shotgun (WGS) entry which is preliminary data.</text>
</comment>
<name>A0A4Q0MLE3_9HYPH</name>